<name>A0A9P3UTG5_9MYCO</name>
<proteinExistence type="inferred from homology"/>
<dbReference type="PRINTS" id="PR00081">
    <property type="entry name" value="GDHRDH"/>
</dbReference>
<organism evidence="4 5">
    <name type="scientific">Mycobacterium kiyosense</name>
    <dbReference type="NCBI Taxonomy" id="2871094"/>
    <lineage>
        <taxon>Bacteria</taxon>
        <taxon>Bacillati</taxon>
        <taxon>Actinomycetota</taxon>
        <taxon>Actinomycetes</taxon>
        <taxon>Mycobacteriales</taxon>
        <taxon>Mycobacteriaceae</taxon>
        <taxon>Mycobacterium</taxon>
    </lineage>
</organism>
<dbReference type="PANTHER" id="PTHR24321:SF8">
    <property type="entry name" value="ESTRADIOL 17-BETA-DEHYDROGENASE 8-RELATED"/>
    <property type="match status" value="1"/>
</dbReference>
<dbReference type="FunFam" id="3.40.50.720:FF:000084">
    <property type="entry name" value="Short-chain dehydrogenase reductase"/>
    <property type="match status" value="1"/>
</dbReference>
<evidence type="ECO:0000256" key="1">
    <source>
        <dbReference type="ARBA" id="ARBA00006484"/>
    </source>
</evidence>
<dbReference type="PANTHER" id="PTHR24321">
    <property type="entry name" value="DEHYDROGENASES, SHORT CHAIN"/>
    <property type="match status" value="1"/>
</dbReference>
<reference evidence="4" key="1">
    <citation type="submission" date="2022-08" db="EMBL/GenBank/DDBJ databases">
        <title>Mycobacterium kiyosense sp. nov., scotochromogenic slow-glowing species isolated from respiratory specimens.</title>
        <authorList>
            <person name="Fukano H."/>
            <person name="Kazumi Y."/>
            <person name="Sakagami N."/>
            <person name="Ato M."/>
            <person name="Mitarai S."/>
            <person name="Hoshino Y."/>
        </authorList>
    </citation>
    <scope>NUCLEOTIDE SEQUENCE</scope>
    <source>
        <strain evidence="4">1413</strain>
    </source>
</reference>
<comment type="similarity">
    <text evidence="1">Belongs to the short-chain dehydrogenases/reductases (SDR) family.</text>
</comment>
<evidence type="ECO:0000256" key="2">
    <source>
        <dbReference type="ARBA" id="ARBA00023002"/>
    </source>
</evidence>
<dbReference type="InterPro" id="IPR036291">
    <property type="entry name" value="NAD(P)-bd_dom_sf"/>
</dbReference>
<protein>
    <submittedName>
        <fullName evidence="4">3-ketoacyl-ACP reductase</fullName>
    </submittedName>
</protein>
<dbReference type="NCBIfam" id="NF009467">
    <property type="entry name" value="PRK12826.1-3"/>
    <property type="match status" value="1"/>
</dbReference>
<accession>A0A9P3UTG5</accession>
<dbReference type="NCBIfam" id="TIGR03971">
    <property type="entry name" value="SDR_subfam_1"/>
    <property type="match status" value="1"/>
</dbReference>
<keyword evidence="5" id="KW-1185">Reference proteome</keyword>
<dbReference type="PRINTS" id="PR00080">
    <property type="entry name" value="SDRFAMILY"/>
</dbReference>
<sequence length="287" mass="30381">MRMRRVEQEIQMGALDGKVAFISGGARGQGRSHSVRLAKEGADIVTFDICEQLDSVPYPLGTEEELAQTVELVRGLGRRIVAAKADVRDEAAVNKVFDEGLAEFGRVDIVIANAGIMPVLGPTSKVIQAWHDCIDVMLTGVVHTIEAAIPTLVDQNQGGAVVITSSAAGLKGTTRSLRSKTYGMLGYTAAKHGVVGLMRAYANALGSYNIRVNSLHPTGADTPMVNNEAFLGAAPEVPELFEAMTNILPVQLIQAEDISNAVAWLVSDEARYITGAAIPVDAGATAR</sequence>
<dbReference type="CDD" id="cd05233">
    <property type="entry name" value="SDR_c"/>
    <property type="match status" value="1"/>
</dbReference>
<dbReference type="InterPro" id="IPR002347">
    <property type="entry name" value="SDR_fam"/>
</dbReference>
<gene>
    <name evidence="4" type="ORF">Mkiyose1413_14180</name>
</gene>
<dbReference type="Proteomes" id="UP001064782">
    <property type="component" value="Unassembled WGS sequence"/>
</dbReference>
<dbReference type="EMBL" id="BRZI01000006">
    <property type="protein sequence ID" value="GLD29535.1"/>
    <property type="molecule type" value="Genomic_DNA"/>
</dbReference>
<keyword evidence="3" id="KW-0520">NAD</keyword>
<dbReference type="Pfam" id="PF13561">
    <property type="entry name" value="adh_short_C2"/>
    <property type="match status" value="1"/>
</dbReference>
<dbReference type="Gene3D" id="3.40.50.720">
    <property type="entry name" value="NAD(P)-binding Rossmann-like Domain"/>
    <property type="match status" value="1"/>
</dbReference>
<evidence type="ECO:0000313" key="4">
    <source>
        <dbReference type="EMBL" id="GLD29535.1"/>
    </source>
</evidence>
<comment type="caution">
    <text evidence="4">The sequence shown here is derived from an EMBL/GenBank/DDBJ whole genome shotgun (WGS) entry which is preliminary data.</text>
</comment>
<evidence type="ECO:0000256" key="3">
    <source>
        <dbReference type="ARBA" id="ARBA00023027"/>
    </source>
</evidence>
<dbReference type="SUPFAM" id="SSF51735">
    <property type="entry name" value="NAD(P)-binding Rossmann-fold domains"/>
    <property type="match status" value="1"/>
</dbReference>
<keyword evidence="2" id="KW-0560">Oxidoreductase</keyword>
<dbReference type="InterPro" id="IPR023985">
    <property type="entry name" value="SDR_subfam_1"/>
</dbReference>
<evidence type="ECO:0000313" key="5">
    <source>
        <dbReference type="Proteomes" id="UP001064782"/>
    </source>
</evidence>
<dbReference type="AlphaFoldDB" id="A0A9P3UTG5"/>
<dbReference type="GO" id="GO:0016491">
    <property type="term" value="F:oxidoreductase activity"/>
    <property type="evidence" value="ECO:0007669"/>
    <property type="project" value="UniProtKB-KW"/>
</dbReference>